<proteinExistence type="predicted"/>
<accession>A0A1R0GVX3</accession>
<protein>
    <submittedName>
        <fullName evidence="1">Uncharacterized protein</fullName>
    </submittedName>
</protein>
<gene>
    <name evidence="1" type="ORF">AYI68_g4844</name>
</gene>
<dbReference type="EMBL" id="LSSL01002828">
    <property type="protein sequence ID" value="OLY81056.1"/>
    <property type="molecule type" value="Genomic_DNA"/>
</dbReference>
<dbReference type="Proteomes" id="UP000187455">
    <property type="component" value="Unassembled WGS sequence"/>
</dbReference>
<keyword evidence="2" id="KW-1185">Reference proteome</keyword>
<organism evidence="1 2">
    <name type="scientific">Smittium mucronatum</name>
    <dbReference type="NCBI Taxonomy" id="133383"/>
    <lineage>
        <taxon>Eukaryota</taxon>
        <taxon>Fungi</taxon>
        <taxon>Fungi incertae sedis</taxon>
        <taxon>Zoopagomycota</taxon>
        <taxon>Kickxellomycotina</taxon>
        <taxon>Harpellomycetes</taxon>
        <taxon>Harpellales</taxon>
        <taxon>Legeriomycetaceae</taxon>
        <taxon>Smittium</taxon>
    </lineage>
</organism>
<evidence type="ECO:0000313" key="2">
    <source>
        <dbReference type="Proteomes" id="UP000187455"/>
    </source>
</evidence>
<sequence length="140" mass="17022">MLGVMSREICNHNFWLPLADLGDYEMDVDSMAEDFVEASMKVVEKLFVFKTKNTKHNRFFLLHGIWRKFEEKFLFDDKWLNSRKSGSSVLKLKMHYQDFTYKRKMLKKDILVFRKNRFNKFLEKESKLPLEKIERIIWDG</sequence>
<name>A0A1R0GVX3_9FUNG</name>
<comment type="caution">
    <text evidence="1">The sequence shown here is derived from an EMBL/GenBank/DDBJ whole genome shotgun (WGS) entry which is preliminary data.</text>
</comment>
<dbReference type="AlphaFoldDB" id="A0A1R0GVX3"/>
<evidence type="ECO:0000313" key="1">
    <source>
        <dbReference type="EMBL" id="OLY81056.1"/>
    </source>
</evidence>
<reference evidence="1 2" key="1">
    <citation type="journal article" date="2016" name="Mol. Biol. Evol.">
        <title>Genome-Wide Survey of Gut Fungi (Harpellales) Reveals the First Horizontally Transferred Ubiquitin Gene from a Mosquito Host.</title>
        <authorList>
            <person name="Wang Y."/>
            <person name="White M.M."/>
            <person name="Kvist S."/>
            <person name="Moncalvo J.M."/>
        </authorList>
    </citation>
    <scope>NUCLEOTIDE SEQUENCE [LARGE SCALE GENOMIC DNA]</scope>
    <source>
        <strain evidence="1 2">ALG-7-W6</strain>
    </source>
</reference>